<dbReference type="RefSeq" id="WP_165587598.1">
    <property type="nucleotide sequence ID" value="NZ_JTJC03000001.1"/>
</dbReference>
<comment type="caution">
    <text evidence="1">The sequence shown here is derived from an EMBL/GenBank/DDBJ whole genome shotgun (WGS) entry which is preliminary data.</text>
</comment>
<proteinExistence type="predicted"/>
<dbReference type="AlphaFoldDB" id="A0A9X5E0S4"/>
<evidence type="ECO:0000313" key="1">
    <source>
        <dbReference type="EMBL" id="NHC33340.1"/>
    </source>
</evidence>
<reference evidence="1 2" key="1">
    <citation type="journal article" date="2015" name="Genome Announc.">
        <title>Draft Genome Sequence of the Terrestrial Cyanobacterium Scytonema millei VB511283, Isolated from Eastern India.</title>
        <authorList>
            <person name="Sen D."/>
            <person name="Chandrababunaidu M.M."/>
            <person name="Singh D."/>
            <person name="Sanghi N."/>
            <person name="Ghorai A."/>
            <person name="Mishra G.P."/>
            <person name="Madduluri M."/>
            <person name="Adhikary S.P."/>
            <person name="Tripathy S."/>
        </authorList>
    </citation>
    <scope>NUCLEOTIDE SEQUENCE [LARGE SCALE GENOMIC DNA]</scope>
    <source>
        <strain evidence="1 2">VB511283</strain>
    </source>
</reference>
<evidence type="ECO:0000313" key="2">
    <source>
        <dbReference type="Proteomes" id="UP000031532"/>
    </source>
</evidence>
<keyword evidence="2" id="KW-1185">Reference proteome</keyword>
<sequence>MVFWTHCHLTTNRSAIAVASDRTKTLTLRQVSMGAILPSLANCIWNKRIWIG</sequence>
<name>A0A9X5E0S4_9CYAN</name>
<dbReference type="Proteomes" id="UP000031532">
    <property type="component" value="Unassembled WGS sequence"/>
</dbReference>
<protein>
    <submittedName>
        <fullName evidence="1">Uncharacterized protein</fullName>
    </submittedName>
</protein>
<dbReference type="EMBL" id="JTJC03000001">
    <property type="protein sequence ID" value="NHC33340.1"/>
    <property type="molecule type" value="Genomic_DNA"/>
</dbReference>
<organism evidence="1 2">
    <name type="scientific">Scytonema millei VB511283</name>
    <dbReference type="NCBI Taxonomy" id="1245923"/>
    <lineage>
        <taxon>Bacteria</taxon>
        <taxon>Bacillati</taxon>
        <taxon>Cyanobacteriota</taxon>
        <taxon>Cyanophyceae</taxon>
        <taxon>Nostocales</taxon>
        <taxon>Scytonemataceae</taxon>
        <taxon>Scytonema</taxon>
    </lineage>
</organism>
<accession>A0A9X5E0S4</accession>
<gene>
    <name evidence="1" type="ORF">QH73_0001435</name>
</gene>